<reference evidence="2" key="5">
    <citation type="submission" date="2001-07" db="EMBL/GenBank/DDBJ databases">
        <authorList>
            <person name="Adachi J."/>
            <person name="Aizawa K."/>
            <person name="Akimura T."/>
            <person name="Arakawa T."/>
            <person name="Bono H."/>
            <person name="Carninci P."/>
            <person name="Fukuda S."/>
            <person name="Furuno M."/>
            <person name="Hanagaki T."/>
            <person name="Hara A."/>
            <person name="Hashizume W."/>
            <person name="Hayashida K."/>
            <person name="Hayatsu N."/>
            <person name="Hiramoto K."/>
            <person name="Hiraoka T."/>
            <person name="Hirozane T."/>
            <person name="Hori F."/>
            <person name="Imotani K."/>
            <person name="Ishii Y."/>
            <person name="Itoh M."/>
            <person name="Kagawa I."/>
            <person name="Kasukawa T."/>
            <person name="Katoh H."/>
            <person name="Kawai J."/>
            <person name="Kojima Y."/>
            <person name="Kondo S."/>
            <person name="Konno H."/>
            <person name="Kouda M."/>
            <person name="Koya S."/>
            <person name="Kurihara C."/>
            <person name="Matsuyama T."/>
            <person name="Miyazaki A."/>
            <person name="Murata M."/>
            <person name="Nakamura M."/>
            <person name="Nishi K."/>
            <person name="Nomura K."/>
            <person name="Numazaki R."/>
            <person name="Ohno M."/>
            <person name="Ohsato N."/>
            <person name="Okazaki Y."/>
            <person name="Saito R."/>
            <person name="Saitoh H."/>
            <person name="Sakai C."/>
            <person name="Sakai K."/>
            <person name="Sakazume N."/>
            <person name="Sano H."/>
            <person name="Sasaki D."/>
            <person name="Shibata K."/>
            <person name="Shinagawa A."/>
            <person name="Shiraki T."/>
            <person name="Sogabe Y."/>
            <person name="Tagami M."/>
            <person name="Tagawa A."/>
            <person name="Takahashi F."/>
            <person name="Takaku-Akahira S."/>
            <person name="Takeda Y."/>
            <person name="Tanaka T."/>
            <person name="Tomaru A."/>
            <person name="Toya T."/>
            <person name="Yasunishi A."/>
            <person name="Muramatsu M."/>
            <person name="Hayashizaki Y."/>
        </authorList>
    </citation>
    <scope>NUCLEOTIDE SEQUENCE</scope>
    <source>
        <strain evidence="2">C57BL/6J</strain>
        <tissue evidence="2">Thymus</tissue>
    </source>
</reference>
<evidence type="ECO:0000313" key="2">
    <source>
        <dbReference type="EMBL" id="BAC31180.1"/>
    </source>
</evidence>
<reference evidence="2" key="7">
    <citation type="journal article" date="2005" name="Science">
        <title>The Transcriptional Landscape of the Mammalian Genome.</title>
        <authorList>
            <consortium name="The FANTOM Consortium"/>
            <consortium name="Riken Genome Exploration Research Group and Genome Science Group (Genome Network Project Core Group)"/>
        </authorList>
    </citation>
    <scope>NUCLEOTIDE SEQUENCE</scope>
    <source>
        <strain evidence="2">C57BL/6J</strain>
        <tissue evidence="2">Thymus</tissue>
    </source>
</reference>
<proteinExistence type="evidence at transcript level"/>
<organism evidence="2">
    <name type="scientific">Mus musculus</name>
    <name type="common">Mouse</name>
    <dbReference type="NCBI Taxonomy" id="10090"/>
    <lineage>
        <taxon>Eukaryota</taxon>
        <taxon>Metazoa</taxon>
        <taxon>Chordata</taxon>
        <taxon>Craniata</taxon>
        <taxon>Vertebrata</taxon>
        <taxon>Euteleostomi</taxon>
        <taxon>Mammalia</taxon>
        <taxon>Eutheria</taxon>
        <taxon>Euarchontoglires</taxon>
        <taxon>Glires</taxon>
        <taxon>Rodentia</taxon>
        <taxon>Myomorpha</taxon>
        <taxon>Muroidea</taxon>
        <taxon>Muridae</taxon>
        <taxon>Murinae</taxon>
        <taxon>Mus</taxon>
        <taxon>Mus</taxon>
    </lineage>
</organism>
<gene>
    <name evidence="3" type="primary">Gm11292</name>
    <name evidence="3" type="synonym">OTTMUSG00000000469</name>
</gene>
<feature type="region of interest" description="Disordered" evidence="1">
    <location>
        <begin position="1"/>
        <end position="21"/>
    </location>
</feature>
<dbReference type="EMBL" id="AK042135">
    <property type="protein sequence ID" value="BAC31180.1"/>
    <property type="molecule type" value="mRNA"/>
</dbReference>
<accession>Q8C9G2</accession>
<reference evidence="2" key="6">
    <citation type="journal article" date="2002" name="Nature">
        <title>Analysis of the mouse transcriptome based on functional annotation of 60,770 full-length cDNAs.</title>
        <authorList>
            <consortium name="The FANTOM Consortium and the RIKEN Genome Exploration Research Group Phase I and II Team"/>
        </authorList>
    </citation>
    <scope>NUCLEOTIDE SEQUENCE</scope>
    <source>
        <strain evidence="2">C57BL/6J</strain>
        <tissue evidence="2">Thymus</tissue>
    </source>
</reference>
<protein>
    <submittedName>
        <fullName evidence="2">Uncharacterized protein</fullName>
    </submittedName>
</protein>
<name>Q8C9G2_MOUSE</name>
<dbReference type="MGI" id="MGI:3651660">
    <property type="gene designation" value="Gm11292"/>
</dbReference>
<evidence type="ECO:0000313" key="3">
    <source>
        <dbReference type="MGI" id="MGI:3651660"/>
    </source>
</evidence>
<reference evidence="2" key="1">
    <citation type="journal article" date="1999" name="Methods Enzymol.">
        <title>High-efficiency full-length cDNA cloning.</title>
        <authorList>
            <person name="Carninci P."/>
            <person name="Hayashizaki Y."/>
        </authorList>
    </citation>
    <scope>NUCLEOTIDE SEQUENCE</scope>
    <source>
        <strain evidence="2">C57BL/6J</strain>
        <tissue evidence="2">Thymus</tissue>
    </source>
</reference>
<feature type="compositionally biased region" description="Polar residues" evidence="1">
    <location>
        <begin position="8"/>
        <end position="21"/>
    </location>
</feature>
<reference evidence="2" key="3">
    <citation type="journal article" date="2000" name="Genome Res.">
        <title>RIKEN integrated sequence analysis (RISA) system--384-format sequencing pipeline with 384 multicapillary sequencer.</title>
        <authorList>
            <person name="Shibata K."/>
            <person name="Itoh M."/>
            <person name="Aizawa K."/>
            <person name="Nagaoka S."/>
            <person name="Sasaki N."/>
            <person name="Carninci P."/>
            <person name="Konno H."/>
            <person name="Akiyama J."/>
            <person name="Nishi K."/>
            <person name="Kitsunai T."/>
            <person name="Tashiro H."/>
            <person name="Itoh M."/>
            <person name="Sumi N."/>
            <person name="Ishii Y."/>
            <person name="Nakamura S."/>
            <person name="Hazama M."/>
            <person name="Nishine T."/>
            <person name="Harada A."/>
            <person name="Yamamoto R."/>
            <person name="Matsumoto H."/>
            <person name="Sakaguchi S."/>
            <person name="Ikegami T."/>
            <person name="Kashiwagi K."/>
            <person name="Fujiwake S."/>
            <person name="Inoue K."/>
            <person name="Togawa Y."/>
            <person name="Izawa M."/>
            <person name="Ohara E."/>
            <person name="Watahiki M."/>
            <person name="Yoneda Y."/>
            <person name="Ishikawa T."/>
            <person name="Ozawa K."/>
            <person name="Tanaka T."/>
            <person name="Matsuura S."/>
            <person name="Kawai J."/>
            <person name="Okazaki Y."/>
            <person name="Muramatsu M."/>
            <person name="Inoue Y."/>
            <person name="Kira A."/>
            <person name="Hayashizaki Y."/>
        </authorList>
    </citation>
    <scope>NUCLEOTIDE SEQUENCE</scope>
    <source>
        <strain evidence="2">C57BL/6J</strain>
        <tissue evidence="2">Thymus</tissue>
    </source>
</reference>
<reference evidence="2" key="4">
    <citation type="journal article" date="2001" name="Nature">
        <title>Functional annotation of a full-length mouse cDNA collection.</title>
        <authorList>
            <consortium name="The RIKEN Genome Exploration Research Group Phase II Team and the FANTOM Consortium"/>
        </authorList>
    </citation>
    <scope>NUCLEOTIDE SEQUENCE</scope>
    <source>
        <strain evidence="2">C57BL/6J</strain>
        <tissue evidence="2">Thymus</tissue>
    </source>
</reference>
<reference evidence="2" key="8">
    <citation type="journal article" date="2005" name="Science">
        <title>Antisense Transcription in the Mammalian Transcriptome.</title>
        <authorList>
            <consortium name="RIKEN Genome Exploration Research Group and Genome Science Group (Genome Network Project Core Group) and the FANTOM Consortium"/>
        </authorList>
    </citation>
    <scope>NUCLEOTIDE SEQUENCE</scope>
    <source>
        <strain evidence="2">C57BL/6J</strain>
        <tissue evidence="2">Thymus</tissue>
    </source>
</reference>
<reference evidence="2" key="2">
    <citation type="journal article" date="2000" name="Genome Res.">
        <title>Normalization and subtraction of cap-trapper-selected cDNAs to prepare full-length cDNA libraries for rapid discovery of new genes.</title>
        <authorList>
            <person name="Carninci P."/>
            <person name="Shibata Y."/>
            <person name="Hayatsu N."/>
            <person name="Sugahara Y."/>
            <person name="Shibata K."/>
            <person name="Itoh M."/>
            <person name="Konno H."/>
            <person name="Okazaki Y."/>
            <person name="Muramatsu M."/>
            <person name="Hayashizaki Y."/>
        </authorList>
    </citation>
    <scope>NUCLEOTIDE SEQUENCE</scope>
    <source>
        <strain evidence="2">C57BL/6J</strain>
        <tissue evidence="2">Thymus</tissue>
    </source>
</reference>
<evidence type="ECO:0000256" key="1">
    <source>
        <dbReference type="SAM" id="MobiDB-lite"/>
    </source>
</evidence>
<dbReference type="AlphaFoldDB" id="Q8C9G2"/>
<sequence>MKIHSPMAGSSETCSPSGSASCPLQLKKNLPASLWVDGFATGQSRSVNADASQSFKDILALPKGLRADVGSSVHLPQSCFVLCPVMVKDSLSVVWFKWRIRRNREVRCNVKTPSECHQRV</sequence>
<dbReference type="AGR" id="MGI:3651660"/>